<dbReference type="HOGENOM" id="CLU_2428655_0_0_1"/>
<dbReference type="RefSeq" id="XP_003018198.1">
    <property type="nucleotide sequence ID" value="XM_003018152.1"/>
</dbReference>
<sequence length="91" mass="10545">MEDVVLRTYVQSEVYYFLFFIFLLSPELKYEPVRTDTLLWNGEVTGFSILASVTWAISHNRLTLNKGIEMAISSPMKEEQSPIESFTAYQI</sequence>
<comment type="caution">
    <text evidence="1">The sequence shown here is derived from an EMBL/GenBank/DDBJ whole genome shotgun (WGS) entry which is preliminary data.</text>
</comment>
<dbReference type="KEGG" id="tve:TRV_07773"/>
<evidence type="ECO:0000313" key="1">
    <source>
        <dbReference type="EMBL" id="EFE37553.1"/>
    </source>
</evidence>
<evidence type="ECO:0000313" key="2">
    <source>
        <dbReference type="Proteomes" id="UP000008383"/>
    </source>
</evidence>
<protein>
    <submittedName>
        <fullName evidence="1">Uncharacterized protein</fullName>
    </submittedName>
</protein>
<gene>
    <name evidence="1" type="ORF">TRV_07773</name>
</gene>
<accession>D4DKP9</accession>
<proteinExistence type="predicted"/>
<dbReference type="AlphaFoldDB" id="D4DKP9"/>
<dbReference type="EMBL" id="ACYE01000479">
    <property type="protein sequence ID" value="EFE37553.1"/>
    <property type="molecule type" value="Genomic_DNA"/>
</dbReference>
<dbReference type="GeneID" id="9579590"/>
<keyword evidence="2" id="KW-1185">Reference proteome</keyword>
<name>D4DKP9_TRIVH</name>
<organism evidence="1 2">
    <name type="scientific">Trichophyton verrucosum (strain HKI 0517)</name>
    <dbReference type="NCBI Taxonomy" id="663202"/>
    <lineage>
        <taxon>Eukaryota</taxon>
        <taxon>Fungi</taxon>
        <taxon>Dikarya</taxon>
        <taxon>Ascomycota</taxon>
        <taxon>Pezizomycotina</taxon>
        <taxon>Eurotiomycetes</taxon>
        <taxon>Eurotiomycetidae</taxon>
        <taxon>Onygenales</taxon>
        <taxon>Arthrodermataceae</taxon>
        <taxon>Trichophyton</taxon>
    </lineage>
</organism>
<reference evidence="2" key="1">
    <citation type="journal article" date="2011" name="Genome Biol.">
        <title>Comparative and functional genomics provide insights into the pathogenicity of dermatophytic fungi.</title>
        <authorList>
            <person name="Burmester A."/>
            <person name="Shelest E."/>
            <person name="Gloeckner G."/>
            <person name="Heddergott C."/>
            <person name="Schindler S."/>
            <person name="Staib P."/>
            <person name="Heidel A."/>
            <person name="Felder M."/>
            <person name="Petzold A."/>
            <person name="Szafranski K."/>
            <person name="Feuermann M."/>
            <person name="Pedruzzi I."/>
            <person name="Priebe S."/>
            <person name="Groth M."/>
            <person name="Winkler R."/>
            <person name="Li W."/>
            <person name="Kniemeyer O."/>
            <person name="Schroeckh V."/>
            <person name="Hertweck C."/>
            <person name="Hube B."/>
            <person name="White T.C."/>
            <person name="Platzer M."/>
            <person name="Guthke R."/>
            <person name="Heitman J."/>
            <person name="Woestemeyer J."/>
            <person name="Zipfel P.F."/>
            <person name="Monod M."/>
            <person name="Brakhage A.A."/>
        </authorList>
    </citation>
    <scope>NUCLEOTIDE SEQUENCE [LARGE SCALE GENOMIC DNA]</scope>
    <source>
        <strain evidence="2">HKI 0517</strain>
    </source>
</reference>
<dbReference type="Proteomes" id="UP000008383">
    <property type="component" value="Unassembled WGS sequence"/>
</dbReference>